<accession>A0A6J4J930</accession>
<evidence type="ECO:0000313" key="1">
    <source>
        <dbReference type="EMBL" id="CAA9274062.1"/>
    </source>
</evidence>
<gene>
    <name evidence="1" type="ORF">AVDCRST_MAG77-3421</name>
</gene>
<dbReference type="AlphaFoldDB" id="A0A6J4J930"/>
<dbReference type="EMBL" id="CADCTC010000183">
    <property type="protein sequence ID" value="CAA9274062.1"/>
    <property type="molecule type" value="Genomic_DNA"/>
</dbReference>
<sequence>MHPCRCVSTLYTHVEQGDPHSTRDTANFQASKNYLIAVPAHLVDWAALAAHAQPHRVAGRIPQ</sequence>
<protein>
    <submittedName>
        <fullName evidence="1">Uncharacterized protein</fullName>
    </submittedName>
</protein>
<proteinExistence type="predicted"/>
<organism evidence="1">
    <name type="scientific">uncultured Chloroflexota bacterium</name>
    <dbReference type="NCBI Taxonomy" id="166587"/>
    <lineage>
        <taxon>Bacteria</taxon>
        <taxon>Bacillati</taxon>
        <taxon>Chloroflexota</taxon>
        <taxon>environmental samples</taxon>
    </lineage>
</organism>
<name>A0A6J4J930_9CHLR</name>
<reference evidence="1" key="1">
    <citation type="submission" date="2020-02" db="EMBL/GenBank/DDBJ databases">
        <authorList>
            <person name="Meier V. D."/>
        </authorList>
    </citation>
    <scope>NUCLEOTIDE SEQUENCE</scope>
    <source>
        <strain evidence="1">AVDCRST_MAG77</strain>
    </source>
</reference>